<keyword evidence="2" id="KW-0328">Glycosyltransferase</keyword>
<dbReference type="RefSeq" id="WP_227320950.1">
    <property type="nucleotide sequence ID" value="NZ_JAESVB010000003.1"/>
</dbReference>
<evidence type="ECO:0000313" key="2">
    <source>
        <dbReference type="EMBL" id="MCB8875286.1"/>
    </source>
</evidence>
<dbReference type="PANTHER" id="PTHR43218">
    <property type="entry name" value="PHOSPHORIBOSYLTRANSFERASE-RELATED"/>
    <property type="match status" value="1"/>
</dbReference>
<dbReference type="Pfam" id="PF00156">
    <property type="entry name" value="Pribosyltran"/>
    <property type="match status" value="1"/>
</dbReference>
<comment type="caution">
    <text evidence="2">The sequence shown here is derived from an EMBL/GenBank/DDBJ whole genome shotgun (WGS) entry which is preliminary data.</text>
</comment>
<organism evidence="2 3">
    <name type="scientific">Acidisoma silvae</name>
    <dbReference type="NCBI Taxonomy" id="2802396"/>
    <lineage>
        <taxon>Bacteria</taxon>
        <taxon>Pseudomonadati</taxon>
        <taxon>Pseudomonadota</taxon>
        <taxon>Alphaproteobacteria</taxon>
        <taxon>Acetobacterales</taxon>
        <taxon>Acidocellaceae</taxon>
        <taxon>Acidisoma</taxon>
    </lineage>
</organism>
<dbReference type="AlphaFoldDB" id="A0A963YR34"/>
<dbReference type="Proteomes" id="UP000708298">
    <property type="component" value="Unassembled WGS sequence"/>
</dbReference>
<gene>
    <name evidence="2" type="ORF">ASILVAE211_08855</name>
</gene>
<name>A0A963YR34_9PROT</name>
<evidence type="ECO:0000259" key="1">
    <source>
        <dbReference type="Pfam" id="PF00156"/>
    </source>
</evidence>
<keyword evidence="2" id="KW-0808">Transferase</keyword>
<keyword evidence="3" id="KW-1185">Reference proteome</keyword>
<dbReference type="PANTHER" id="PTHR43218:SF1">
    <property type="entry name" value="PHOSPHORIBOSYLTRANSFERASE"/>
    <property type="match status" value="1"/>
</dbReference>
<accession>A0A963YR34</accession>
<dbReference type="CDD" id="cd06223">
    <property type="entry name" value="PRTases_typeI"/>
    <property type="match status" value="1"/>
</dbReference>
<dbReference type="InterPro" id="IPR000836">
    <property type="entry name" value="PRTase_dom"/>
</dbReference>
<evidence type="ECO:0000313" key="3">
    <source>
        <dbReference type="Proteomes" id="UP000708298"/>
    </source>
</evidence>
<dbReference type="GO" id="GO:0016757">
    <property type="term" value="F:glycosyltransferase activity"/>
    <property type="evidence" value="ECO:0007669"/>
    <property type="project" value="UniProtKB-KW"/>
</dbReference>
<feature type="domain" description="Phosphoribosyltransferase" evidence="1">
    <location>
        <begin position="43"/>
        <end position="172"/>
    </location>
</feature>
<protein>
    <submittedName>
        <fullName evidence="2">Phosphoribosyltransferase</fullName>
    </submittedName>
</protein>
<reference evidence="2" key="1">
    <citation type="journal article" date="2021" name="Microorganisms">
        <title>Acidisoma silvae sp. nov. and Acidisomacellulosilytica sp. nov., Two Acidophilic Bacteria Isolated from Decaying Wood, Hydrolyzing Cellulose and Producing Poly-3-hydroxybutyrate.</title>
        <authorList>
            <person name="Mieszkin S."/>
            <person name="Pouder E."/>
            <person name="Uroz S."/>
            <person name="Simon-Colin C."/>
            <person name="Alain K."/>
        </authorList>
    </citation>
    <scope>NUCLEOTIDE SEQUENCE</scope>
    <source>
        <strain evidence="2">HW T2.11</strain>
    </source>
</reference>
<reference evidence="2" key="2">
    <citation type="submission" date="2021-01" db="EMBL/GenBank/DDBJ databases">
        <authorList>
            <person name="Mieszkin S."/>
            <person name="Pouder E."/>
            <person name="Alain K."/>
        </authorList>
    </citation>
    <scope>NUCLEOTIDE SEQUENCE</scope>
    <source>
        <strain evidence="2">HW T2.11</strain>
    </source>
</reference>
<dbReference type="EMBL" id="JAESVB010000003">
    <property type="protein sequence ID" value="MCB8875286.1"/>
    <property type="molecule type" value="Genomic_DNA"/>
</dbReference>
<sequence>MTLSPEFHTVSIAGVDEALPLIALNDAIAIALLMVIDRGVRFGARIGAALADIARPHQPDIVVGPATLGIPVAIEVTRALGLDDYVILQKSPKIHLADALRESVTSVTSHGVQTLMLDRRAVPLLEGRRVFVVDDVASTGSSLAAMLRLLRRAGAEIVGIGTILTEGHDWEAALGADAALLKALGHIPVFRIENGVAVAIPETL</sequence>
<dbReference type="Gene3D" id="3.40.50.2020">
    <property type="match status" value="1"/>
</dbReference>
<dbReference type="SUPFAM" id="SSF53271">
    <property type="entry name" value="PRTase-like"/>
    <property type="match status" value="1"/>
</dbReference>
<proteinExistence type="predicted"/>
<dbReference type="InterPro" id="IPR029057">
    <property type="entry name" value="PRTase-like"/>
</dbReference>